<evidence type="ECO:0000313" key="1">
    <source>
        <dbReference type="EMBL" id="REF94382.1"/>
    </source>
</evidence>
<dbReference type="Proteomes" id="UP000256913">
    <property type="component" value="Unassembled WGS sequence"/>
</dbReference>
<protein>
    <recommendedName>
        <fullName evidence="3">Nucleotidyltransferase-like protein</fullName>
    </recommendedName>
</protein>
<name>A0A3D9ZD54_9ACTN</name>
<evidence type="ECO:0008006" key="3">
    <source>
        <dbReference type="Google" id="ProtNLM"/>
    </source>
</evidence>
<dbReference type="EMBL" id="QUMQ01000001">
    <property type="protein sequence ID" value="REF94382.1"/>
    <property type="molecule type" value="Genomic_DNA"/>
</dbReference>
<reference evidence="1 2" key="1">
    <citation type="submission" date="2018-08" db="EMBL/GenBank/DDBJ databases">
        <title>Sequencing the genomes of 1000 actinobacteria strains.</title>
        <authorList>
            <person name="Klenk H.-P."/>
        </authorList>
    </citation>
    <scope>NUCLEOTIDE SEQUENCE [LARGE SCALE GENOMIC DNA]</scope>
    <source>
        <strain evidence="1 2">DSM 44099</strain>
    </source>
</reference>
<organism evidence="1 2">
    <name type="scientific">Asanoa ferruginea</name>
    <dbReference type="NCBI Taxonomy" id="53367"/>
    <lineage>
        <taxon>Bacteria</taxon>
        <taxon>Bacillati</taxon>
        <taxon>Actinomycetota</taxon>
        <taxon>Actinomycetes</taxon>
        <taxon>Micromonosporales</taxon>
        <taxon>Micromonosporaceae</taxon>
        <taxon>Asanoa</taxon>
    </lineage>
</organism>
<keyword evidence="2" id="KW-1185">Reference proteome</keyword>
<evidence type="ECO:0000313" key="2">
    <source>
        <dbReference type="Proteomes" id="UP000256913"/>
    </source>
</evidence>
<sequence length="70" mass="7856">MVSTSDIDLLLIYPPGHTADAIDIRNELFKNVANLGKVADIVALNWDEESENSFIESERARHLSVCRDRA</sequence>
<proteinExistence type="predicted"/>
<gene>
    <name evidence="1" type="ORF">DFJ67_0301</name>
</gene>
<comment type="caution">
    <text evidence="1">The sequence shown here is derived from an EMBL/GenBank/DDBJ whole genome shotgun (WGS) entry which is preliminary data.</text>
</comment>
<dbReference type="AlphaFoldDB" id="A0A3D9ZD54"/>
<accession>A0A3D9ZD54</accession>